<protein>
    <recommendedName>
        <fullName evidence="3">PAS domain S-box-containing protein</fullName>
    </recommendedName>
</protein>
<reference evidence="1 2" key="1">
    <citation type="submission" date="2018-05" db="EMBL/GenBank/DDBJ databases">
        <title>Genomic Encyclopedia of Type Strains, Phase IV (KMG-IV): sequencing the most valuable type-strain genomes for metagenomic binning, comparative biology and taxonomic classification.</title>
        <authorList>
            <person name="Goeker M."/>
        </authorList>
    </citation>
    <scope>NUCLEOTIDE SEQUENCE [LARGE SCALE GENOMIC DNA]</scope>
    <source>
        <strain evidence="1 2">DSM 24906</strain>
    </source>
</reference>
<dbReference type="InterPro" id="IPR000014">
    <property type="entry name" value="PAS"/>
</dbReference>
<dbReference type="InterPro" id="IPR035965">
    <property type="entry name" value="PAS-like_dom_sf"/>
</dbReference>
<dbReference type="CDD" id="cd00130">
    <property type="entry name" value="PAS"/>
    <property type="match status" value="1"/>
</dbReference>
<dbReference type="Proteomes" id="UP000245921">
    <property type="component" value="Unassembled WGS sequence"/>
</dbReference>
<name>A0AA45C6N5_9BACT</name>
<comment type="caution">
    <text evidence="1">The sequence shown here is derived from an EMBL/GenBank/DDBJ whole genome shotgun (WGS) entry which is preliminary data.</text>
</comment>
<dbReference type="EMBL" id="QGGI01000008">
    <property type="protein sequence ID" value="PWJ93177.1"/>
    <property type="molecule type" value="Genomic_DNA"/>
</dbReference>
<dbReference type="AlphaFoldDB" id="A0AA45C6N5"/>
<evidence type="ECO:0000313" key="2">
    <source>
        <dbReference type="Proteomes" id="UP000245921"/>
    </source>
</evidence>
<proteinExistence type="predicted"/>
<dbReference type="Gene3D" id="3.30.450.20">
    <property type="entry name" value="PAS domain"/>
    <property type="match status" value="1"/>
</dbReference>
<dbReference type="SUPFAM" id="SSF55785">
    <property type="entry name" value="PYP-like sensor domain (PAS domain)"/>
    <property type="match status" value="1"/>
</dbReference>
<evidence type="ECO:0008006" key="3">
    <source>
        <dbReference type="Google" id="ProtNLM"/>
    </source>
</evidence>
<gene>
    <name evidence="1" type="ORF">C7380_1086</name>
</gene>
<sequence length="195" mass="23936">MDEYISKVYKLFSLNDIGFSIIKVIFDEENEKNYFEIIEKNEFYDYYIKLLGSYKEFEKIFYKVMKYKNYSYQIIIEKLKSKFEIKFFYEKEFIYFLIVPLSNVEHIDVDNSSEKSSIFWGVDEKFYKAFLFSDNPMAIIDLNTYKYIEINDAYTYELGYLREELIDKTFFDLGIYSDDYRVDIYIRNLYSKIKR</sequence>
<dbReference type="RefSeq" id="WP_109604709.1">
    <property type="nucleotide sequence ID" value="NZ_QGGI01000008.1"/>
</dbReference>
<organism evidence="1 2">
    <name type="scientific">Oceanotoga teriensis</name>
    <dbReference type="NCBI Taxonomy" id="515440"/>
    <lineage>
        <taxon>Bacteria</taxon>
        <taxon>Thermotogati</taxon>
        <taxon>Thermotogota</taxon>
        <taxon>Thermotogae</taxon>
        <taxon>Petrotogales</taxon>
        <taxon>Petrotogaceae</taxon>
        <taxon>Oceanotoga</taxon>
    </lineage>
</organism>
<keyword evidence="2" id="KW-1185">Reference proteome</keyword>
<evidence type="ECO:0000313" key="1">
    <source>
        <dbReference type="EMBL" id="PWJ93177.1"/>
    </source>
</evidence>
<accession>A0AA45C6N5</accession>